<protein>
    <submittedName>
        <fullName evidence="2">Uncharacterized protein</fullName>
    </submittedName>
</protein>
<dbReference type="HOGENOM" id="CLU_1482080_0_0_1"/>
<feature type="compositionally biased region" description="Basic residues" evidence="1">
    <location>
        <begin position="85"/>
        <end position="96"/>
    </location>
</feature>
<gene>
    <name evidence="2" type="ORF">GALMADRAFT_143968</name>
</gene>
<proteinExistence type="predicted"/>
<dbReference type="EMBL" id="KL142393">
    <property type="protein sequence ID" value="KDR71272.1"/>
    <property type="molecule type" value="Genomic_DNA"/>
</dbReference>
<evidence type="ECO:0000256" key="1">
    <source>
        <dbReference type="SAM" id="MobiDB-lite"/>
    </source>
</evidence>
<name>A0A067SMK4_GALM3</name>
<accession>A0A067SMK4</accession>
<keyword evidence="3" id="KW-1185">Reference proteome</keyword>
<dbReference type="AlphaFoldDB" id="A0A067SMK4"/>
<dbReference type="Proteomes" id="UP000027222">
    <property type="component" value="Unassembled WGS sequence"/>
</dbReference>
<reference evidence="3" key="1">
    <citation type="journal article" date="2014" name="Proc. Natl. Acad. Sci. U.S.A.">
        <title>Extensive sampling of basidiomycete genomes demonstrates inadequacy of the white-rot/brown-rot paradigm for wood decay fungi.</title>
        <authorList>
            <person name="Riley R."/>
            <person name="Salamov A.A."/>
            <person name="Brown D.W."/>
            <person name="Nagy L.G."/>
            <person name="Floudas D."/>
            <person name="Held B.W."/>
            <person name="Levasseur A."/>
            <person name="Lombard V."/>
            <person name="Morin E."/>
            <person name="Otillar R."/>
            <person name="Lindquist E.A."/>
            <person name="Sun H."/>
            <person name="LaButti K.M."/>
            <person name="Schmutz J."/>
            <person name="Jabbour D."/>
            <person name="Luo H."/>
            <person name="Baker S.E."/>
            <person name="Pisabarro A.G."/>
            <person name="Walton J.D."/>
            <person name="Blanchette R.A."/>
            <person name="Henrissat B."/>
            <person name="Martin F."/>
            <person name="Cullen D."/>
            <person name="Hibbett D.S."/>
            <person name="Grigoriev I.V."/>
        </authorList>
    </citation>
    <scope>NUCLEOTIDE SEQUENCE [LARGE SCALE GENOMIC DNA]</scope>
    <source>
        <strain evidence="3">CBS 339.88</strain>
    </source>
</reference>
<feature type="region of interest" description="Disordered" evidence="1">
    <location>
        <begin position="65"/>
        <end position="101"/>
    </location>
</feature>
<organism evidence="2 3">
    <name type="scientific">Galerina marginata (strain CBS 339.88)</name>
    <dbReference type="NCBI Taxonomy" id="685588"/>
    <lineage>
        <taxon>Eukaryota</taxon>
        <taxon>Fungi</taxon>
        <taxon>Dikarya</taxon>
        <taxon>Basidiomycota</taxon>
        <taxon>Agaricomycotina</taxon>
        <taxon>Agaricomycetes</taxon>
        <taxon>Agaricomycetidae</taxon>
        <taxon>Agaricales</taxon>
        <taxon>Agaricineae</taxon>
        <taxon>Strophariaceae</taxon>
        <taxon>Galerina</taxon>
    </lineage>
</organism>
<sequence length="182" mass="19714">MFAILYPNSIRSSGASCARLAWLSNIQRGTCLPFDVGGLGRTGWDDTWDDEDGRQQVEGGELTTTMKGKRQGPEVFDLEDWSSGHPRKRNRHHRPTSRQPTASTLIIGIDHSFVAGSAARCVLPAAQAQASSPCTNSTRILVIALSQPINILPLPEPNALSSLNSAGYTKRLLPESDSRSDS</sequence>
<evidence type="ECO:0000313" key="2">
    <source>
        <dbReference type="EMBL" id="KDR71272.1"/>
    </source>
</evidence>
<evidence type="ECO:0000313" key="3">
    <source>
        <dbReference type="Proteomes" id="UP000027222"/>
    </source>
</evidence>